<dbReference type="InterPro" id="IPR008271">
    <property type="entry name" value="Ser/Thr_kinase_AS"/>
</dbReference>
<dbReference type="SUPFAM" id="SSF49899">
    <property type="entry name" value="Concanavalin A-like lectins/glucanases"/>
    <property type="match status" value="3"/>
</dbReference>
<evidence type="ECO:0000256" key="6">
    <source>
        <dbReference type="ARBA" id="ARBA00022527"/>
    </source>
</evidence>
<sequence length="2010" mass="218715">MHASLSFFVLLVCHFHGLSHAAVPPAAAGGDGQFIYNGFAGAGLDLDGMAVVEPDGKLMLTNVTSQLKGHAFHPAPLRFHDKAPASAQNRTALSFSTTFVFAIAAEYVTVSGNGLAFFVAPSKNLSAASPSQFLGLFNSENNGNTSNHVFAVELDTILNPEFRDINSNHVGVDVNGLVSIAARPAGYYADDTGVFKNLSLYSGDAMQVWVNYDGRATALNVTLAPAEAPKPKKPLISIAVDLSAVVNDTAYVGLSSSTGPFRTRHYVLGWSFALDGAAPALDYAKLPKMPRVVTKRRSKALDVALPVVMPLLALAVVACVSLLAWRRFRYAELREDWEVEFGPHRFSYKDLFHATDGFDGRHLLGVGGFGRVYKGVLRESKTEVAVKIVSHDARQGMKQFVAEVVSIGRLRHRNVVQLLGYCRRKGELLLVYDYVPNGSLDRWLYDHGTPPLSWEQRLRAIRGVASGLLYLHEDWEQVVIHRDVKASNVLLDGEMNARLGDFGLARLYERGAGPQTTHVVGTMGYLAPELAHTRRVTPATDVFAFGAFVLEVACGRRPIERGDDDGRFVLVDWVLELWHMGVLADAADARLCGDYLEEEAALVLKLGLLCSHPVPAERPSMRQVVQYLDGDAPLPEPPRSYQSFTVLAMMQNEGFDSYAGSYPSSSATAGAAAVEFAYDGFRGADLSLDGMAAVTPSGLLLLTNDTNMSSSQKNDTGMSKGHAFHPDPVTFRRPAGAGGGSAAAAVSSFSTTFLFAIVSEFLDLSTSGFAFLVAPTTDLSTAMPQQYLGLFNGTDNGDARNHVFAVEFDTVRNPEFADINNNHVGVDVNSLNSTAAAPAGYYDDDATGAFRNLSLISREPMQVWVDYDAATTVVTVAMAPARRPKPIRPLLSTKINLSTVITDTAYVGFSSASSIVLVKHYVLGWSFSLDGDAPALDYAKLPKLPRIGPKPRSKALTIALPIATTATVLVVAAIGFLFLRRRRRYAELREDWEVEFGPHRFAYKDLYDATDGFKNKRLLGAGGFGRVYKGVLPGSRTEVAVKKVSHESRQGMKEFVAEVVSIGRLRHRNLVQLLGYCRRKGELLLVYDYMPNGSLDKHLHYHDDKPVLDWAHRLHIIRGVAAGLLYMHEDWEKVVIHRDIKASNVLLDGEMNGRLGDFGLARLYDHGADPHTTHVVGTMGYLAPELVRTGKATTLSDVFAFGAFVLEVACGRRPIEEEEDEDAATGGDRFVLVDWVLGHWREGSITGAVDARLGSEYDAAEADLVLRLGLACLHPSPAARPSMRQVTQYLDGSAPLPELPATYVTFKMFEGVAKHQPLFDAWSRGSALGAKAWQLVAAAVVVVGMGVNAAGAAEFAYDGFGGAGLALDGMATVTPAGLLQLTNDTIMPKGHAFHPNPVTFRRPVGAGGGAAAAALSSFSTTFVFAIVSEFLDLSTSGFAFLVAPTTDLSTAMPNQYLGMFNGTDNGDARNRVFAVEFDTVRNPEFEDINNNHVGVDVNSLNSSEAAPAGYYDDATGAFQNLSLICREPMQVWVDYNTSTTEITVTMAPARSPRPKRPLLSKRIDLSTVITDTAYVGFSSASSIVLVKHYVLGWSFSFGGEAPALDYAKLPKLPRIGPKLRSMALTIALPISTTSAALALVVVGFLLLRRRLRYAELREDWEVEFGPQRFAFKDLYDATGGFKDKWLLGAGGFGRVYKGVLPGPRAEIAVKKVSHHSRQGMKEFIAEVVSIGHLRHRNLVPLLGYCRRKGELLLVYDYMPYGSLDKYLHGRADMTILDWAQRLHIIRGVAAGLLYMHEDWKQVVIHRDIKASNVLLDGEMNGRLGDFGLARLYDHGADPQTTRVVGTMGYLAPELVRTGKATTLSDVFAFGVFLLEVSCGRRPVEEDADTDTGYCFLLVDWVLGHWRNGSITSAVDARLGPGYDATEADLVLRLGLACLHPSPAARPRMRQVMQYLDGSAELPELPATYMSFNTFAGMERHQPLFHSWSVRQSTAAMSVATMSDIGLSGGR</sequence>
<dbReference type="PROSITE" id="PS50011">
    <property type="entry name" value="PROTEIN_KINASE_DOM"/>
    <property type="match status" value="3"/>
</dbReference>
<dbReference type="CDD" id="cd14066">
    <property type="entry name" value="STKc_IRAK"/>
    <property type="match status" value="3"/>
</dbReference>
<evidence type="ECO:0000313" key="24">
    <source>
        <dbReference type="EMBL" id="OEL24742.1"/>
    </source>
</evidence>
<evidence type="ECO:0000256" key="12">
    <source>
        <dbReference type="ARBA" id="ARBA00022777"/>
    </source>
</evidence>
<feature type="binding site" evidence="20">
    <location>
        <position position="1043"/>
    </location>
    <ligand>
        <name>ATP</name>
        <dbReference type="ChEBI" id="CHEBI:30616"/>
    </ligand>
</feature>
<evidence type="ECO:0000256" key="11">
    <source>
        <dbReference type="ARBA" id="ARBA00022741"/>
    </source>
</evidence>
<evidence type="ECO:0000256" key="8">
    <source>
        <dbReference type="ARBA" id="ARBA00022692"/>
    </source>
</evidence>
<dbReference type="Gene3D" id="2.60.120.200">
    <property type="match status" value="3"/>
</dbReference>
<keyword evidence="6" id="KW-0723">Serine/threonine-protein kinase</keyword>
<evidence type="ECO:0000256" key="2">
    <source>
        <dbReference type="ARBA" id="ARBA00008536"/>
    </source>
</evidence>
<keyword evidence="10 24" id="KW-0430">Lectin</keyword>
<dbReference type="GO" id="GO:0004674">
    <property type="term" value="F:protein serine/threonine kinase activity"/>
    <property type="evidence" value="ECO:0007669"/>
    <property type="project" value="UniProtKB-KW"/>
</dbReference>
<feature type="domain" description="Protein kinase" evidence="23">
    <location>
        <begin position="358"/>
        <end position="634"/>
    </location>
</feature>
<feature type="transmembrane region" description="Helical" evidence="21">
    <location>
        <begin position="303"/>
        <end position="325"/>
    </location>
</feature>
<accession>A0A1E5VI00</accession>
<organism evidence="24 25">
    <name type="scientific">Dichanthelium oligosanthes</name>
    <dbReference type="NCBI Taxonomy" id="888268"/>
    <lineage>
        <taxon>Eukaryota</taxon>
        <taxon>Viridiplantae</taxon>
        <taxon>Streptophyta</taxon>
        <taxon>Embryophyta</taxon>
        <taxon>Tracheophyta</taxon>
        <taxon>Spermatophyta</taxon>
        <taxon>Magnoliopsida</taxon>
        <taxon>Liliopsida</taxon>
        <taxon>Poales</taxon>
        <taxon>Poaceae</taxon>
        <taxon>PACMAD clade</taxon>
        <taxon>Panicoideae</taxon>
        <taxon>Panicodae</taxon>
        <taxon>Paniceae</taxon>
        <taxon>Dichantheliinae</taxon>
        <taxon>Dichanthelium</taxon>
    </lineage>
</organism>
<dbReference type="GO" id="GO:0005886">
    <property type="term" value="C:plasma membrane"/>
    <property type="evidence" value="ECO:0007669"/>
    <property type="project" value="UniProtKB-SubCell"/>
</dbReference>
<dbReference type="EC" id="2.7.11.1" evidence="4"/>
<feature type="chain" id="PRO_5009188121" description="non-specific serine/threonine protein kinase" evidence="22">
    <location>
        <begin position="22"/>
        <end position="2010"/>
    </location>
</feature>
<evidence type="ECO:0000256" key="3">
    <source>
        <dbReference type="ARBA" id="ARBA00010217"/>
    </source>
</evidence>
<evidence type="ECO:0000256" key="10">
    <source>
        <dbReference type="ARBA" id="ARBA00022734"/>
    </source>
</evidence>
<gene>
    <name evidence="24" type="ORF">BAE44_0014237</name>
</gene>
<evidence type="ECO:0000256" key="17">
    <source>
        <dbReference type="ARBA" id="ARBA00023180"/>
    </source>
</evidence>
<dbReference type="GO" id="GO:0030246">
    <property type="term" value="F:carbohydrate binding"/>
    <property type="evidence" value="ECO:0007669"/>
    <property type="project" value="UniProtKB-KW"/>
</dbReference>
<dbReference type="InterPro" id="IPR000719">
    <property type="entry name" value="Prot_kinase_dom"/>
</dbReference>
<name>A0A1E5VI00_9POAL</name>
<feature type="domain" description="Protein kinase" evidence="23">
    <location>
        <begin position="1013"/>
        <end position="1290"/>
    </location>
</feature>
<dbReference type="InterPro" id="IPR011009">
    <property type="entry name" value="Kinase-like_dom_sf"/>
</dbReference>
<feature type="binding site" evidence="20">
    <location>
        <position position="1711"/>
    </location>
    <ligand>
        <name>ATP</name>
        <dbReference type="ChEBI" id="CHEBI:30616"/>
    </ligand>
</feature>
<dbReference type="InterPro" id="IPR017441">
    <property type="entry name" value="Protein_kinase_ATP_BS"/>
</dbReference>
<dbReference type="Gene3D" id="3.30.200.20">
    <property type="entry name" value="Phosphorylase Kinase, domain 1"/>
    <property type="match status" value="3"/>
</dbReference>
<comment type="catalytic activity">
    <reaction evidence="19">
        <text>L-seryl-[protein] + ATP = O-phospho-L-seryl-[protein] + ADP + H(+)</text>
        <dbReference type="Rhea" id="RHEA:17989"/>
        <dbReference type="Rhea" id="RHEA-COMP:9863"/>
        <dbReference type="Rhea" id="RHEA-COMP:11604"/>
        <dbReference type="ChEBI" id="CHEBI:15378"/>
        <dbReference type="ChEBI" id="CHEBI:29999"/>
        <dbReference type="ChEBI" id="CHEBI:30616"/>
        <dbReference type="ChEBI" id="CHEBI:83421"/>
        <dbReference type="ChEBI" id="CHEBI:456216"/>
        <dbReference type="EC" id="2.7.11.1"/>
    </reaction>
    <physiologicalReaction direction="left-to-right" evidence="19">
        <dbReference type="Rhea" id="RHEA:17990"/>
    </physiologicalReaction>
</comment>
<evidence type="ECO:0000256" key="1">
    <source>
        <dbReference type="ARBA" id="ARBA00004251"/>
    </source>
</evidence>
<comment type="similarity">
    <text evidence="2">In the N-terminal section; belongs to the leguminous lectin family.</text>
</comment>
<dbReference type="FunFam" id="3.30.200.20:FF:000112">
    <property type="entry name" value="Lectin-domain containing receptor kinase A4.3"/>
    <property type="match status" value="2"/>
</dbReference>
<dbReference type="SUPFAM" id="SSF56112">
    <property type="entry name" value="Protein kinase-like (PK-like)"/>
    <property type="match status" value="3"/>
</dbReference>
<dbReference type="CDD" id="cd06899">
    <property type="entry name" value="lectin_legume_LecRK_Arcelin_ConA"/>
    <property type="match status" value="3"/>
</dbReference>
<comment type="subcellular location">
    <subcellularLocation>
        <location evidence="1">Cell membrane</location>
        <topology evidence="1">Single-pass type I membrane protein</topology>
    </subcellularLocation>
</comment>
<comment type="catalytic activity">
    <reaction evidence="18">
        <text>L-threonyl-[protein] + ATP = O-phospho-L-threonyl-[protein] + ADP + H(+)</text>
        <dbReference type="Rhea" id="RHEA:46608"/>
        <dbReference type="Rhea" id="RHEA-COMP:11060"/>
        <dbReference type="Rhea" id="RHEA-COMP:11605"/>
        <dbReference type="ChEBI" id="CHEBI:15378"/>
        <dbReference type="ChEBI" id="CHEBI:30013"/>
        <dbReference type="ChEBI" id="CHEBI:30616"/>
        <dbReference type="ChEBI" id="CHEBI:61977"/>
        <dbReference type="ChEBI" id="CHEBI:456216"/>
        <dbReference type="EC" id="2.7.11.1"/>
    </reaction>
    <physiologicalReaction direction="left-to-right" evidence="18">
        <dbReference type="Rhea" id="RHEA:46609"/>
    </physiologicalReaction>
</comment>
<keyword evidence="11 20" id="KW-0547">Nucleotide-binding</keyword>
<feature type="domain" description="Protein kinase" evidence="23">
    <location>
        <begin position="1681"/>
        <end position="1964"/>
    </location>
</feature>
<keyword evidence="12 24" id="KW-0418">Kinase</keyword>
<dbReference type="STRING" id="888268.A0A1E5VI00"/>
<evidence type="ECO:0000259" key="23">
    <source>
        <dbReference type="PROSITE" id="PS50011"/>
    </source>
</evidence>
<dbReference type="FunFam" id="1.10.510.10:FF:000517">
    <property type="entry name" value="Putative receptor kinase Lecrk"/>
    <property type="match status" value="3"/>
</dbReference>
<dbReference type="FunFam" id="2.60.120.200:FF:000051">
    <property type="entry name" value="L-type lectin-domain containing receptor kinase V.9"/>
    <property type="match status" value="1"/>
</dbReference>
<dbReference type="InterPro" id="IPR001220">
    <property type="entry name" value="Legume_lectin_dom"/>
</dbReference>
<evidence type="ECO:0000256" key="15">
    <source>
        <dbReference type="ARBA" id="ARBA00023136"/>
    </source>
</evidence>
<keyword evidence="16 24" id="KW-0675">Receptor</keyword>
<dbReference type="PROSITE" id="PS00107">
    <property type="entry name" value="PROTEIN_KINASE_ATP"/>
    <property type="match status" value="3"/>
</dbReference>
<keyword evidence="17" id="KW-0325">Glycoprotein</keyword>
<evidence type="ECO:0000256" key="4">
    <source>
        <dbReference type="ARBA" id="ARBA00012513"/>
    </source>
</evidence>
<feature type="transmembrane region" description="Helical" evidence="21">
    <location>
        <begin position="955"/>
        <end position="979"/>
    </location>
</feature>
<keyword evidence="5" id="KW-1003">Cell membrane</keyword>
<dbReference type="Pfam" id="PF00069">
    <property type="entry name" value="Pkinase"/>
    <property type="match status" value="3"/>
</dbReference>
<dbReference type="FunFam" id="2.60.120.200:FF:000112">
    <property type="entry name" value="L-type lectin-domain containing receptor kinase V.9"/>
    <property type="match status" value="2"/>
</dbReference>
<feature type="signal peptide" evidence="22">
    <location>
        <begin position="1"/>
        <end position="21"/>
    </location>
</feature>
<evidence type="ECO:0000256" key="18">
    <source>
        <dbReference type="ARBA" id="ARBA00048659"/>
    </source>
</evidence>
<feature type="transmembrane region" description="Helical" evidence="21">
    <location>
        <begin position="1622"/>
        <end position="1647"/>
    </location>
</feature>
<evidence type="ECO:0000256" key="5">
    <source>
        <dbReference type="ARBA" id="ARBA00022475"/>
    </source>
</evidence>
<keyword evidence="9 22" id="KW-0732">Signal</keyword>
<dbReference type="Proteomes" id="UP000095767">
    <property type="component" value="Unassembled WGS sequence"/>
</dbReference>
<keyword evidence="8 21" id="KW-0812">Transmembrane</keyword>
<dbReference type="PANTHER" id="PTHR27007">
    <property type="match status" value="1"/>
</dbReference>
<evidence type="ECO:0000256" key="14">
    <source>
        <dbReference type="ARBA" id="ARBA00022989"/>
    </source>
</evidence>
<keyword evidence="7" id="KW-0808">Transferase</keyword>
<dbReference type="SMART" id="SM00220">
    <property type="entry name" value="S_TKc"/>
    <property type="match status" value="3"/>
</dbReference>
<comment type="similarity">
    <text evidence="3">In the C-terminal section; belongs to the protein kinase superfamily. Ser/Thr protein kinase family.</text>
</comment>
<evidence type="ECO:0000256" key="13">
    <source>
        <dbReference type="ARBA" id="ARBA00022840"/>
    </source>
</evidence>
<dbReference type="InterPro" id="IPR050528">
    <property type="entry name" value="L-type_Lectin-RKs"/>
</dbReference>
<evidence type="ECO:0000256" key="16">
    <source>
        <dbReference type="ARBA" id="ARBA00023170"/>
    </source>
</evidence>
<evidence type="ECO:0000256" key="9">
    <source>
        <dbReference type="ARBA" id="ARBA00022729"/>
    </source>
</evidence>
<dbReference type="EMBL" id="LWDX02038989">
    <property type="protein sequence ID" value="OEL24742.1"/>
    <property type="molecule type" value="Genomic_DNA"/>
</dbReference>
<dbReference type="GO" id="GO:0005524">
    <property type="term" value="F:ATP binding"/>
    <property type="evidence" value="ECO:0007669"/>
    <property type="project" value="UniProtKB-UniRule"/>
</dbReference>
<keyword evidence="25" id="KW-1185">Reference proteome</keyword>
<keyword evidence="15 21" id="KW-0472">Membrane</keyword>
<evidence type="ECO:0000256" key="7">
    <source>
        <dbReference type="ARBA" id="ARBA00022679"/>
    </source>
</evidence>
<dbReference type="FunFam" id="3.30.200.20:FF:000592">
    <property type="entry name" value="L-type lectin-domain containing receptor kinase V.9"/>
    <property type="match status" value="1"/>
</dbReference>
<keyword evidence="14 21" id="KW-1133">Transmembrane helix</keyword>
<comment type="caution">
    <text evidence="24">The sequence shown here is derived from an EMBL/GenBank/DDBJ whole genome shotgun (WGS) entry which is preliminary data.</text>
</comment>
<dbReference type="PROSITE" id="PS00108">
    <property type="entry name" value="PROTEIN_KINASE_ST"/>
    <property type="match status" value="3"/>
</dbReference>
<feature type="binding site" evidence="20">
    <location>
        <position position="387"/>
    </location>
    <ligand>
        <name>ATP</name>
        <dbReference type="ChEBI" id="CHEBI:30616"/>
    </ligand>
</feature>
<keyword evidence="13 20" id="KW-0067">ATP-binding</keyword>
<evidence type="ECO:0000256" key="22">
    <source>
        <dbReference type="SAM" id="SignalP"/>
    </source>
</evidence>
<dbReference type="GO" id="GO:1901001">
    <property type="term" value="P:negative regulation of response to salt stress"/>
    <property type="evidence" value="ECO:0007669"/>
    <property type="project" value="UniProtKB-ARBA"/>
</dbReference>
<evidence type="ECO:0000256" key="19">
    <source>
        <dbReference type="ARBA" id="ARBA00048977"/>
    </source>
</evidence>
<proteinExistence type="inferred from homology"/>
<reference evidence="24 25" key="1">
    <citation type="submission" date="2016-09" db="EMBL/GenBank/DDBJ databases">
        <title>The draft genome of Dichanthelium oligosanthes: A C3 panicoid grass species.</title>
        <authorList>
            <person name="Studer A.J."/>
            <person name="Schnable J.C."/>
            <person name="Brutnell T.P."/>
        </authorList>
    </citation>
    <scope>NUCLEOTIDE SEQUENCE [LARGE SCALE GENOMIC DNA]</scope>
    <source>
        <strain evidence="25">cv. Kellogg 1175</strain>
        <tissue evidence="24">Leaf</tissue>
    </source>
</reference>
<dbReference type="OrthoDB" id="543442at2759"/>
<evidence type="ECO:0000256" key="21">
    <source>
        <dbReference type="SAM" id="Phobius"/>
    </source>
</evidence>
<evidence type="ECO:0000313" key="25">
    <source>
        <dbReference type="Proteomes" id="UP000095767"/>
    </source>
</evidence>
<protein>
    <recommendedName>
        <fullName evidence="4">non-specific serine/threonine protein kinase</fullName>
        <ecNumber evidence="4">2.7.11.1</ecNumber>
    </recommendedName>
</protein>
<dbReference type="InterPro" id="IPR013320">
    <property type="entry name" value="ConA-like_dom_sf"/>
</dbReference>
<evidence type="ECO:0000256" key="20">
    <source>
        <dbReference type="PROSITE-ProRule" id="PRU10141"/>
    </source>
</evidence>
<dbReference type="Gene3D" id="1.10.510.10">
    <property type="entry name" value="Transferase(Phosphotransferase) domain 1"/>
    <property type="match status" value="3"/>
</dbReference>
<dbReference type="Pfam" id="PF00139">
    <property type="entry name" value="Lectin_legB"/>
    <property type="match status" value="3"/>
</dbReference>